<reference evidence="2 3" key="1">
    <citation type="submission" date="2017-09" db="EMBL/GenBank/DDBJ databases">
        <title>Depth-based differentiation of microbial function through sediment-hosted aquifers and enrichment of novel symbionts in the deep terrestrial subsurface.</title>
        <authorList>
            <person name="Probst A.J."/>
            <person name="Ladd B."/>
            <person name="Jarett J.K."/>
            <person name="Geller-Mcgrath D.E."/>
            <person name="Sieber C.M."/>
            <person name="Emerson J.B."/>
            <person name="Anantharaman K."/>
            <person name="Thomas B.C."/>
            <person name="Malmstrom R."/>
            <person name="Stieglmeier M."/>
            <person name="Klingl A."/>
            <person name="Woyke T."/>
            <person name="Ryan C.M."/>
            <person name="Banfield J.F."/>
        </authorList>
    </citation>
    <scope>NUCLEOTIDE SEQUENCE [LARGE SCALE GENOMIC DNA]</scope>
    <source>
        <strain evidence="2">CG11_big_fil_rev_8_21_14_0_20_36_8</strain>
    </source>
</reference>
<accession>A0A2M6IU07</accession>
<evidence type="ECO:0008006" key="4">
    <source>
        <dbReference type="Google" id="ProtNLM"/>
    </source>
</evidence>
<feature type="transmembrane region" description="Helical" evidence="1">
    <location>
        <begin position="6"/>
        <end position="31"/>
    </location>
</feature>
<sequence>MKKSTFGFTFVEMLVVLSIIAILVTLGFSAYNATRVRSYSTRIAADFQQIKLGFKIWKSFNDDDLYPRGNTLGQNPSYNCVSEGPVAQTPAQTYLNEVYLDPWGNQYAYDNNGDVHNDAVPAIANGVNIFSRWCAGEGVPYIQIAAQVDRILDGDGSNTTGVVRWNTNPNSPGAIVFLISPNEAE</sequence>
<name>A0A2M6IU07_9BACT</name>
<dbReference type="InterPro" id="IPR012902">
    <property type="entry name" value="N_methyl_site"/>
</dbReference>
<dbReference type="EMBL" id="PCVM01000064">
    <property type="protein sequence ID" value="PIQ73384.1"/>
    <property type="molecule type" value="Genomic_DNA"/>
</dbReference>
<dbReference type="Pfam" id="PF07963">
    <property type="entry name" value="N_methyl"/>
    <property type="match status" value="1"/>
</dbReference>
<dbReference type="SUPFAM" id="SSF54523">
    <property type="entry name" value="Pili subunits"/>
    <property type="match status" value="1"/>
</dbReference>
<evidence type="ECO:0000313" key="3">
    <source>
        <dbReference type="Proteomes" id="UP000231056"/>
    </source>
</evidence>
<dbReference type="AlphaFoldDB" id="A0A2M6IU07"/>
<proteinExistence type="predicted"/>
<evidence type="ECO:0000256" key="1">
    <source>
        <dbReference type="SAM" id="Phobius"/>
    </source>
</evidence>
<keyword evidence="1" id="KW-1133">Transmembrane helix</keyword>
<gene>
    <name evidence="2" type="ORF">COV58_02815</name>
</gene>
<dbReference type="InterPro" id="IPR045584">
    <property type="entry name" value="Pilin-like"/>
</dbReference>
<organism evidence="2 3">
    <name type="scientific">Candidatus Roizmanbacteria bacterium CG11_big_fil_rev_8_21_14_0_20_36_8</name>
    <dbReference type="NCBI Taxonomy" id="1974856"/>
    <lineage>
        <taxon>Bacteria</taxon>
        <taxon>Candidatus Roizmaniibacteriota</taxon>
    </lineage>
</organism>
<evidence type="ECO:0000313" key="2">
    <source>
        <dbReference type="EMBL" id="PIQ73384.1"/>
    </source>
</evidence>
<dbReference type="Proteomes" id="UP000231056">
    <property type="component" value="Unassembled WGS sequence"/>
</dbReference>
<keyword evidence="1" id="KW-0472">Membrane</keyword>
<dbReference type="Gene3D" id="3.30.700.10">
    <property type="entry name" value="Glycoprotein, Type 4 Pilin"/>
    <property type="match status" value="1"/>
</dbReference>
<comment type="caution">
    <text evidence="2">The sequence shown here is derived from an EMBL/GenBank/DDBJ whole genome shotgun (WGS) entry which is preliminary data.</text>
</comment>
<dbReference type="NCBIfam" id="TIGR02532">
    <property type="entry name" value="IV_pilin_GFxxxE"/>
    <property type="match status" value="1"/>
</dbReference>
<keyword evidence="1" id="KW-0812">Transmembrane</keyword>
<protein>
    <recommendedName>
        <fullName evidence="4">Type II secretion system protein GspG C-terminal domain-containing protein</fullName>
    </recommendedName>
</protein>